<protein>
    <submittedName>
        <fullName evidence="7">RNA-guided endonuclease InsQ/TnpB family protein</fullName>
    </submittedName>
</protein>
<keyword evidence="7" id="KW-0378">Hydrolase</keyword>
<dbReference type="EMBL" id="JBHSSC010000007">
    <property type="protein sequence ID" value="MFC6180210.1"/>
    <property type="molecule type" value="Genomic_DNA"/>
</dbReference>
<keyword evidence="4" id="KW-0233">DNA recombination</keyword>
<dbReference type="InterPro" id="IPR010095">
    <property type="entry name" value="Cas12f1-like_TNB"/>
</dbReference>
<comment type="caution">
    <text evidence="7">The sequence shown here is derived from an EMBL/GenBank/DDBJ whole genome shotgun (WGS) entry which is preliminary data.</text>
</comment>
<keyword evidence="3" id="KW-0238">DNA-binding</keyword>
<evidence type="ECO:0000256" key="4">
    <source>
        <dbReference type="ARBA" id="ARBA00023172"/>
    </source>
</evidence>
<organism evidence="7 8">
    <name type="scientific">Lactiplantibacillus daowaiensis</name>
    <dbReference type="NCBI Taxonomy" id="2559918"/>
    <lineage>
        <taxon>Bacteria</taxon>
        <taxon>Bacillati</taxon>
        <taxon>Bacillota</taxon>
        <taxon>Bacilli</taxon>
        <taxon>Lactobacillales</taxon>
        <taxon>Lactobacillaceae</taxon>
        <taxon>Lactiplantibacillus</taxon>
    </lineage>
</organism>
<gene>
    <name evidence="7" type="ORF">ACFP5Y_03095</name>
</gene>
<feature type="domain" description="Cas12f1-like TNB" evidence="6">
    <location>
        <begin position="301"/>
        <end position="379"/>
    </location>
</feature>
<dbReference type="Pfam" id="PF07282">
    <property type="entry name" value="Cas12f1-like_TNB"/>
    <property type="match status" value="1"/>
</dbReference>
<dbReference type="GO" id="GO:0004519">
    <property type="term" value="F:endonuclease activity"/>
    <property type="evidence" value="ECO:0007669"/>
    <property type="project" value="UniProtKB-KW"/>
</dbReference>
<evidence type="ECO:0000256" key="3">
    <source>
        <dbReference type="ARBA" id="ARBA00023125"/>
    </source>
</evidence>
<feature type="domain" description="Probable transposase IS891/IS1136/IS1341" evidence="5">
    <location>
        <begin position="177"/>
        <end position="287"/>
    </location>
</feature>
<evidence type="ECO:0000313" key="7">
    <source>
        <dbReference type="EMBL" id="MFC6180210.1"/>
    </source>
</evidence>
<sequence>MIRTQKVKLYPNSHMRKVLLDLCDYRRYCWNQALETWNNMHDAYCLNKTANRKPNKLRVRDELVANKADWQYGLSSRTLQLAITDLGTAWDDFFNEALPDWGKPRFKSKRAPRQGFKTDRAKLVKGKLRLDKPHGAANWYDIRFNKHVDLDGILKTVSIYCENGIFWACLNLEVIIEPKCQTNQLTAVDVNVGHFNYTDGLINVIPKQLNRLYEQIKYYQRNLAHKRVVNGKKATHTINYRAMRAKLQRAYRKATNIQHDLMQKVTTKLVTDFDTIVIEDLAVKKMQMTHVASKGGHRSMFGYFRQLLTYKCDWYRKQLVLAERSYPSTQRCSQCGYVKQGLEKITLRGNALHGTRHDQYDCYQCGAKLNRDSNAVANLLALAK</sequence>
<evidence type="ECO:0000259" key="6">
    <source>
        <dbReference type="Pfam" id="PF07282"/>
    </source>
</evidence>
<dbReference type="NCBIfam" id="NF040570">
    <property type="entry name" value="guided_TnpB"/>
    <property type="match status" value="1"/>
</dbReference>
<dbReference type="RefSeq" id="WP_137628887.1">
    <property type="nucleotide sequence ID" value="NZ_BJDJ01000013.1"/>
</dbReference>
<dbReference type="InterPro" id="IPR001959">
    <property type="entry name" value="Transposase"/>
</dbReference>
<comment type="similarity">
    <text evidence="1">In the C-terminal section; belongs to the transposase 35 family.</text>
</comment>
<reference evidence="8" key="1">
    <citation type="journal article" date="2019" name="Int. J. Syst. Evol. Microbiol.">
        <title>The Global Catalogue of Microorganisms (GCM) 10K type strain sequencing project: providing services to taxonomists for standard genome sequencing and annotation.</title>
        <authorList>
            <consortium name="The Broad Institute Genomics Platform"/>
            <consortium name="The Broad Institute Genome Sequencing Center for Infectious Disease"/>
            <person name="Wu L."/>
            <person name="Ma J."/>
        </authorList>
    </citation>
    <scope>NUCLEOTIDE SEQUENCE [LARGE SCALE GENOMIC DNA]</scope>
    <source>
        <strain evidence="8">CCM 8933</strain>
    </source>
</reference>
<evidence type="ECO:0000313" key="8">
    <source>
        <dbReference type="Proteomes" id="UP001596282"/>
    </source>
</evidence>
<evidence type="ECO:0000259" key="5">
    <source>
        <dbReference type="Pfam" id="PF01385"/>
    </source>
</evidence>
<keyword evidence="8" id="KW-1185">Reference proteome</keyword>
<keyword evidence="7" id="KW-0540">Nuclease</keyword>
<evidence type="ECO:0000256" key="1">
    <source>
        <dbReference type="ARBA" id="ARBA00008761"/>
    </source>
</evidence>
<proteinExistence type="inferred from homology"/>
<dbReference type="Proteomes" id="UP001596282">
    <property type="component" value="Unassembled WGS sequence"/>
</dbReference>
<name>A0ABW1RXG9_9LACO</name>
<dbReference type="Pfam" id="PF01385">
    <property type="entry name" value="OrfB_IS605"/>
    <property type="match status" value="1"/>
</dbReference>
<keyword evidence="7" id="KW-0255">Endonuclease</keyword>
<dbReference type="NCBIfam" id="TIGR01766">
    <property type="entry name" value="IS200/IS605 family accessory protein TnpB-like domain"/>
    <property type="match status" value="1"/>
</dbReference>
<evidence type="ECO:0000256" key="2">
    <source>
        <dbReference type="ARBA" id="ARBA00022578"/>
    </source>
</evidence>
<keyword evidence="2" id="KW-0815">Transposition</keyword>
<accession>A0ABW1RXG9</accession>